<accession>A0A9J6CS48</accession>
<name>A0A9J6CS48_POLVA</name>
<dbReference type="Proteomes" id="UP001107558">
    <property type="component" value="Chromosome 1"/>
</dbReference>
<protein>
    <recommendedName>
        <fullName evidence="3">N-acetyltransferase domain-containing protein</fullName>
    </recommendedName>
</protein>
<evidence type="ECO:0008006" key="3">
    <source>
        <dbReference type="Google" id="ProtNLM"/>
    </source>
</evidence>
<sequence length="241" mass="27516">MSKFQRPASLATGTVYHTFQAKNKAGDAMIEYQIKDLPEELYEKALEILTADFATEETLCVAKNITANAAAMNEVCYFWHQTMKEKFSVGCFANDGSNELAGVAVMTVWTKGENRSESLKPNQTDTKELLDLLKWVLNQHDVFTKYGVDTYLTEYAMCTRKEFRNRGLATEFIRSRTQQMKLLNVPVTSSAFTVIGTQKAAAKVNHHDGWKISYDELQKKYPTFDFSKRNVDELKIMDFKP</sequence>
<evidence type="ECO:0000313" key="2">
    <source>
        <dbReference type="Proteomes" id="UP001107558"/>
    </source>
</evidence>
<gene>
    <name evidence="1" type="ORF">PVAND_013688</name>
</gene>
<proteinExistence type="predicted"/>
<dbReference type="EMBL" id="JADBJN010000001">
    <property type="protein sequence ID" value="KAG5684454.1"/>
    <property type="molecule type" value="Genomic_DNA"/>
</dbReference>
<dbReference type="AlphaFoldDB" id="A0A9J6CS48"/>
<dbReference type="GO" id="GO:0008080">
    <property type="term" value="F:N-acetyltransferase activity"/>
    <property type="evidence" value="ECO:0007669"/>
    <property type="project" value="TreeGrafter"/>
</dbReference>
<dbReference type="PANTHER" id="PTHR20905:SF32">
    <property type="entry name" value="ARYLALKYLAMINE N-ACETYLTRANSFERASE-LIKE 7, ISOFORM A"/>
    <property type="match status" value="1"/>
</dbReference>
<comment type="caution">
    <text evidence="1">The sequence shown here is derived from an EMBL/GenBank/DDBJ whole genome shotgun (WGS) entry which is preliminary data.</text>
</comment>
<dbReference type="OrthoDB" id="7782438at2759"/>
<dbReference type="Gene3D" id="3.40.630.30">
    <property type="match status" value="1"/>
</dbReference>
<evidence type="ECO:0000313" key="1">
    <source>
        <dbReference type="EMBL" id="KAG5684454.1"/>
    </source>
</evidence>
<reference evidence="1" key="1">
    <citation type="submission" date="2021-03" db="EMBL/GenBank/DDBJ databases">
        <title>Chromosome level genome of the anhydrobiotic midge Polypedilum vanderplanki.</title>
        <authorList>
            <person name="Yoshida Y."/>
            <person name="Kikawada T."/>
            <person name="Gusev O."/>
        </authorList>
    </citation>
    <scope>NUCLEOTIDE SEQUENCE</scope>
    <source>
        <strain evidence="1">NIAS01</strain>
        <tissue evidence="1">Whole body or cell culture</tissue>
    </source>
</reference>
<keyword evidence="2" id="KW-1185">Reference proteome</keyword>
<dbReference type="PANTHER" id="PTHR20905">
    <property type="entry name" value="N-ACETYLTRANSFERASE-RELATED"/>
    <property type="match status" value="1"/>
</dbReference>
<organism evidence="1 2">
    <name type="scientific">Polypedilum vanderplanki</name>
    <name type="common">Sleeping chironomid midge</name>
    <dbReference type="NCBI Taxonomy" id="319348"/>
    <lineage>
        <taxon>Eukaryota</taxon>
        <taxon>Metazoa</taxon>
        <taxon>Ecdysozoa</taxon>
        <taxon>Arthropoda</taxon>
        <taxon>Hexapoda</taxon>
        <taxon>Insecta</taxon>
        <taxon>Pterygota</taxon>
        <taxon>Neoptera</taxon>
        <taxon>Endopterygota</taxon>
        <taxon>Diptera</taxon>
        <taxon>Nematocera</taxon>
        <taxon>Chironomoidea</taxon>
        <taxon>Chironomidae</taxon>
        <taxon>Chironominae</taxon>
        <taxon>Polypedilum</taxon>
        <taxon>Polypedilum</taxon>
    </lineage>
</organism>